<dbReference type="PROSITE" id="PS50902">
    <property type="entry name" value="FLAVODOXIN_LIKE"/>
    <property type="match status" value="1"/>
</dbReference>
<dbReference type="Proteomes" id="UP000199197">
    <property type="component" value="Unassembled WGS sequence"/>
</dbReference>
<sequence length="182" mass="21443">MRILLVYFSRTGNTQKVANLIFERLRIEKIECEVFKIEPIFDLPYLLWLFLSFVPSLPFPVKSLKFLKLEKFDIVILGTPKWTFNCPPVTSFIYKLKKFSRSLNTGKSLPKIFLFLTYGGFREEVYLKKLVRKIEDFGFEIVAFEKFKRSEIQNNDFLGKLDRFCNLILSSINPSDFDIAEP</sequence>
<dbReference type="OrthoDB" id="9801479at2"/>
<gene>
    <name evidence="3" type="ORF">JGI23_00628</name>
</gene>
<dbReference type="InterPro" id="IPR001226">
    <property type="entry name" value="Flavodoxin_CS"/>
</dbReference>
<name>A0A0P1MU01_9BACT</name>
<dbReference type="InterPro" id="IPR008254">
    <property type="entry name" value="Flavodoxin/NO_synth"/>
</dbReference>
<evidence type="ECO:0000259" key="2">
    <source>
        <dbReference type="PROSITE" id="PS50902"/>
    </source>
</evidence>
<dbReference type="PROSITE" id="PS00201">
    <property type="entry name" value="FLAVODOXIN"/>
    <property type="match status" value="1"/>
</dbReference>
<dbReference type="EMBL" id="CZVW01000005">
    <property type="protein sequence ID" value="CUS99217.1"/>
    <property type="molecule type" value="Genomic_DNA"/>
</dbReference>
<dbReference type="AlphaFoldDB" id="A0A0P1MU01"/>
<accession>A0A0P1MU01</accession>
<dbReference type="GO" id="GO:0010181">
    <property type="term" value="F:FMN binding"/>
    <property type="evidence" value="ECO:0007669"/>
    <property type="project" value="InterPro"/>
</dbReference>
<protein>
    <submittedName>
        <fullName evidence="3">Flavodoxin</fullName>
    </submittedName>
</protein>
<proteinExistence type="predicted"/>
<dbReference type="Gene3D" id="3.40.50.360">
    <property type="match status" value="1"/>
</dbReference>
<evidence type="ECO:0000313" key="4">
    <source>
        <dbReference type="Proteomes" id="UP000199197"/>
    </source>
</evidence>
<reference evidence="4" key="1">
    <citation type="submission" date="2015-11" db="EMBL/GenBank/DDBJ databases">
        <authorList>
            <person name="Varghese N."/>
        </authorList>
    </citation>
    <scope>NUCLEOTIDE SEQUENCE [LARGE SCALE GENOMIC DNA]</scope>
    <source>
        <strain evidence="4">JGI-23</strain>
    </source>
</reference>
<keyword evidence="4" id="KW-1185">Reference proteome</keyword>
<dbReference type="InterPro" id="IPR029039">
    <property type="entry name" value="Flavoprotein-like_sf"/>
</dbReference>
<dbReference type="GO" id="GO:0009055">
    <property type="term" value="F:electron transfer activity"/>
    <property type="evidence" value="ECO:0007669"/>
    <property type="project" value="InterPro"/>
</dbReference>
<evidence type="ECO:0000313" key="3">
    <source>
        <dbReference type="EMBL" id="CUS99217.1"/>
    </source>
</evidence>
<dbReference type="SUPFAM" id="SSF52218">
    <property type="entry name" value="Flavoproteins"/>
    <property type="match status" value="1"/>
</dbReference>
<evidence type="ECO:0000256" key="1">
    <source>
        <dbReference type="ARBA" id="ARBA00001917"/>
    </source>
</evidence>
<organism evidence="3 4">
    <name type="scientific">Candidatus Chryseopegocella kryptomonas</name>
    <dbReference type="NCBI Taxonomy" id="1633643"/>
    <lineage>
        <taxon>Bacteria</taxon>
        <taxon>Pseudomonadati</taxon>
        <taxon>Candidatus Kryptoniota</taxon>
        <taxon>Candidatus Chryseopegocella</taxon>
    </lineage>
</organism>
<dbReference type="RefSeq" id="WP_092348356.1">
    <property type="nucleotide sequence ID" value="NZ_CZVW01000005.1"/>
</dbReference>
<comment type="cofactor">
    <cofactor evidence="1">
        <name>FMN</name>
        <dbReference type="ChEBI" id="CHEBI:58210"/>
    </cofactor>
</comment>
<feature type="domain" description="Flavodoxin-like" evidence="2">
    <location>
        <begin position="3"/>
        <end position="169"/>
    </location>
</feature>